<feature type="transmembrane region" description="Helical" evidence="9">
    <location>
        <begin position="198"/>
        <end position="215"/>
    </location>
</feature>
<dbReference type="GO" id="GO:0030007">
    <property type="term" value="P:intracellular potassium ion homeostasis"/>
    <property type="evidence" value="ECO:0000318"/>
    <property type="project" value="GO_Central"/>
</dbReference>
<feature type="transmembrane region" description="Helical" evidence="9">
    <location>
        <begin position="265"/>
        <end position="294"/>
    </location>
</feature>
<keyword evidence="6 9" id="KW-1133">Transmembrane helix</keyword>
<dbReference type="GO" id="GO:0005886">
    <property type="term" value="C:plasma membrane"/>
    <property type="evidence" value="ECO:0007669"/>
    <property type="project" value="UniProtKB-SubCell"/>
</dbReference>
<feature type="transmembrane region" description="Helical" evidence="9">
    <location>
        <begin position="379"/>
        <end position="399"/>
    </location>
</feature>
<feature type="domain" description="Cation/H+ exchanger transmembrane" evidence="10">
    <location>
        <begin position="48"/>
        <end position="433"/>
    </location>
</feature>
<evidence type="ECO:0000256" key="2">
    <source>
        <dbReference type="ARBA" id="ARBA00022448"/>
    </source>
</evidence>
<dbReference type="InParanoid" id="Q7UY93"/>
<dbReference type="Pfam" id="PF00999">
    <property type="entry name" value="Na_H_Exchanger"/>
    <property type="match status" value="1"/>
</dbReference>
<dbReference type="InterPro" id="IPR038770">
    <property type="entry name" value="Na+/solute_symporter_sf"/>
</dbReference>
<reference evidence="11 12" key="1">
    <citation type="journal article" date="2003" name="Proc. Natl. Acad. Sci. U.S.A.">
        <title>Complete genome sequence of the marine planctomycete Pirellula sp. strain 1.</title>
        <authorList>
            <person name="Gloeckner F.O."/>
            <person name="Kube M."/>
            <person name="Bauer M."/>
            <person name="Teeling H."/>
            <person name="Lombardot T."/>
            <person name="Ludwig W."/>
            <person name="Gade D."/>
            <person name="Beck A."/>
            <person name="Borzym K."/>
            <person name="Heitmann K."/>
            <person name="Rabus R."/>
            <person name="Schlesner H."/>
            <person name="Amann R."/>
            <person name="Reinhardt R."/>
        </authorList>
    </citation>
    <scope>NUCLEOTIDE SEQUENCE [LARGE SCALE GENOMIC DNA]</scope>
    <source>
        <strain evidence="12">DSM 10527 / NCIMB 13988 / SH1</strain>
    </source>
</reference>
<keyword evidence="8 9" id="KW-0472">Membrane</keyword>
<keyword evidence="5 9" id="KW-0812">Transmembrane</keyword>
<evidence type="ECO:0000256" key="6">
    <source>
        <dbReference type="ARBA" id="ARBA00022989"/>
    </source>
</evidence>
<comment type="subcellular location">
    <subcellularLocation>
        <location evidence="1">Cell membrane</location>
        <topology evidence="1">Multi-pass membrane protein</topology>
    </subcellularLocation>
</comment>
<keyword evidence="12" id="KW-1185">Reference proteome</keyword>
<accession>Q7UY93</accession>
<dbReference type="EnsemblBacteria" id="CAD71751">
    <property type="protein sequence ID" value="CAD71751"/>
    <property type="gene ID" value="RB792"/>
</dbReference>
<sequence>MPIGRNRLPSLYDSAHRNWPTKPVPDDKEATMSMEPVTAWALLSGLIFLLAALGRGPMRRWPVSMPAIYLLIGAAIGPWGLRLLDFQLIKHVKVVESVTEVAVLISLLTAGLQLKPRWHHYLRAPIPLASVTMVVTIAGVAMVGTMLLDLPLGAAILLGAVLAPTDPVLASDVQVKHHDDTDRLRYALTGEAGLNDGAAFPFIMLGLGLLGHHQLGEYGWRWITVDLLWATTAGLGIGWLSGYSVSRVAVWIKRQTNSPAACEEALTLGLIGLSYGAALLLHAYGFLAVFAAGVAMRRYAERQSDDEQPDKLMHTVTEVNDQFGHIVEVAVVVLVGALATSYWTMASDWWIAMLVFFLFRPIGVLLALAVKDIRFSQKILISLFGIRGIGSLYYLSYAISHGLEDPIANRLAGIVLTTITLSIVIHSNVASLMMRRYAEEKDDKTSAATN</sequence>
<gene>
    <name evidence="11" type="ordered locus">RB792</name>
</gene>
<dbReference type="KEGG" id="rba:RB792"/>
<organism evidence="11 12">
    <name type="scientific">Rhodopirellula baltica (strain DSM 10527 / NCIMB 13988 / SH1)</name>
    <dbReference type="NCBI Taxonomy" id="243090"/>
    <lineage>
        <taxon>Bacteria</taxon>
        <taxon>Pseudomonadati</taxon>
        <taxon>Planctomycetota</taxon>
        <taxon>Planctomycetia</taxon>
        <taxon>Pirellulales</taxon>
        <taxon>Pirellulaceae</taxon>
        <taxon>Rhodopirellula</taxon>
    </lineage>
</organism>
<feature type="transmembrane region" description="Helical" evidence="9">
    <location>
        <begin position="37"/>
        <end position="54"/>
    </location>
</feature>
<evidence type="ECO:0000256" key="7">
    <source>
        <dbReference type="ARBA" id="ARBA00023065"/>
    </source>
</evidence>
<dbReference type="InterPro" id="IPR006153">
    <property type="entry name" value="Cation/H_exchanger_TM"/>
</dbReference>
<evidence type="ECO:0000256" key="9">
    <source>
        <dbReference type="SAM" id="Phobius"/>
    </source>
</evidence>
<evidence type="ECO:0000313" key="12">
    <source>
        <dbReference type="Proteomes" id="UP000001025"/>
    </source>
</evidence>
<name>Q7UY93_RHOBA</name>
<dbReference type="eggNOG" id="COG0025">
    <property type="taxonomic scope" value="Bacteria"/>
</dbReference>
<feature type="transmembrane region" description="Helical" evidence="9">
    <location>
        <begin position="227"/>
        <end position="245"/>
    </location>
</feature>
<keyword evidence="7" id="KW-0406">Ion transport</keyword>
<dbReference type="Gene3D" id="1.20.1530.20">
    <property type="match status" value="1"/>
</dbReference>
<feature type="transmembrane region" description="Helical" evidence="9">
    <location>
        <begin position="411"/>
        <end position="434"/>
    </location>
</feature>
<proteinExistence type="predicted"/>
<keyword evidence="3" id="KW-0050">Antiport</keyword>
<feature type="transmembrane region" description="Helical" evidence="9">
    <location>
        <begin position="93"/>
        <end position="114"/>
    </location>
</feature>
<dbReference type="PANTHER" id="PTHR32507">
    <property type="entry name" value="NA(+)/H(+) ANTIPORTER 1"/>
    <property type="match status" value="1"/>
</dbReference>
<feature type="transmembrane region" description="Helical" evidence="9">
    <location>
        <begin position="349"/>
        <end position="370"/>
    </location>
</feature>
<dbReference type="PANTHER" id="PTHR32507:SF8">
    <property type="entry name" value="CNH1P"/>
    <property type="match status" value="1"/>
</dbReference>
<feature type="transmembrane region" description="Helical" evidence="9">
    <location>
        <begin position="61"/>
        <end position="81"/>
    </location>
</feature>
<dbReference type="STRING" id="243090.RB792"/>
<dbReference type="PATRIC" id="fig|243090.15.peg.375"/>
<evidence type="ECO:0000256" key="5">
    <source>
        <dbReference type="ARBA" id="ARBA00022692"/>
    </source>
</evidence>
<evidence type="ECO:0000256" key="8">
    <source>
        <dbReference type="ARBA" id="ARBA00023136"/>
    </source>
</evidence>
<feature type="transmembrane region" description="Helical" evidence="9">
    <location>
        <begin position="126"/>
        <end position="148"/>
    </location>
</feature>
<dbReference type="HOGENOM" id="CLU_008635_6_1_0"/>
<evidence type="ECO:0000259" key="10">
    <source>
        <dbReference type="Pfam" id="PF00999"/>
    </source>
</evidence>
<keyword evidence="4" id="KW-1003">Cell membrane</keyword>
<dbReference type="AlphaFoldDB" id="Q7UY93"/>
<evidence type="ECO:0000256" key="4">
    <source>
        <dbReference type="ARBA" id="ARBA00022475"/>
    </source>
</evidence>
<evidence type="ECO:0000313" key="11">
    <source>
        <dbReference type="EMBL" id="CAD71751.1"/>
    </source>
</evidence>
<dbReference type="GO" id="GO:0015386">
    <property type="term" value="F:potassium:proton antiporter activity"/>
    <property type="evidence" value="ECO:0000318"/>
    <property type="project" value="GO_Central"/>
</dbReference>
<evidence type="ECO:0000256" key="3">
    <source>
        <dbReference type="ARBA" id="ARBA00022449"/>
    </source>
</evidence>
<protein>
    <submittedName>
        <fullName evidence="11">Probable Na+/H+ antiporter</fullName>
    </submittedName>
</protein>
<dbReference type="OrthoDB" id="9810860at2"/>
<keyword evidence="2" id="KW-0813">Transport</keyword>
<dbReference type="Proteomes" id="UP000001025">
    <property type="component" value="Chromosome"/>
</dbReference>
<feature type="transmembrane region" description="Helical" evidence="9">
    <location>
        <begin position="323"/>
        <end position="343"/>
    </location>
</feature>
<dbReference type="EMBL" id="BX294134">
    <property type="protein sequence ID" value="CAD71751.1"/>
    <property type="molecule type" value="Genomic_DNA"/>
</dbReference>
<evidence type="ECO:0000256" key="1">
    <source>
        <dbReference type="ARBA" id="ARBA00004651"/>
    </source>
</evidence>